<dbReference type="PANTHER" id="PTHR47683">
    <property type="entry name" value="PSEUDOURIDINE SYNTHASE FAMILY PROTEIN-RELATED"/>
    <property type="match status" value="1"/>
</dbReference>
<dbReference type="InterPro" id="IPR018496">
    <property type="entry name" value="PsdUridine_synth_RsuA/RluB_CS"/>
</dbReference>
<gene>
    <name evidence="5" type="ORF">METZ01_LOCUS268113</name>
</gene>
<dbReference type="CDD" id="cd02870">
    <property type="entry name" value="PseudoU_synth_RsuA_like"/>
    <property type="match status" value="1"/>
</dbReference>
<evidence type="ECO:0000256" key="3">
    <source>
        <dbReference type="ARBA" id="ARBA00023235"/>
    </source>
</evidence>
<dbReference type="InterPro" id="IPR020094">
    <property type="entry name" value="TruA/RsuA/RluB/E/F_N"/>
</dbReference>
<evidence type="ECO:0000313" key="5">
    <source>
        <dbReference type="EMBL" id="SVC15259.1"/>
    </source>
</evidence>
<evidence type="ECO:0000256" key="1">
    <source>
        <dbReference type="ARBA" id="ARBA00008348"/>
    </source>
</evidence>
<dbReference type="SUPFAM" id="SSF55174">
    <property type="entry name" value="Alpha-L RNA-binding motif"/>
    <property type="match status" value="1"/>
</dbReference>
<protein>
    <recommendedName>
        <fullName evidence="4">RNA-binding S4 domain-containing protein</fullName>
    </recommendedName>
</protein>
<dbReference type="GO" id="GO:0001522">
    <property type="term" value="P:pseudouridine synthesis"/>
    <property type="evidence" value="ECO:0007669"/>
    <property type="project" value="InterPro"/>
</dbReference>
<dbReference type="Gene3D" id="3.30.70.1560">
    <property type="entry name" value="Alpha-L RNA-binding motif"/>
    <property type="match status" value="1"/>
</dbReference>
<evidence type="ECO:0000256" key="2">
    <source>
        <dbReference type="ARBA" id="ARBA00022884"/>
    </source>
</evidence>
<keyword evidence="2" id="KW-0694">RNA-binding</keyword>
<dbReference type="InterPro" id="IPR036986">
    <property type="entry name" value="S4_RNA-bd_sf"/>
</dbReference>
<dbReference type="InterPro" id="IPR042092">
    <property type="entry name" value="PsdUridine_s_RsuA/RluB/E/F_cat"/>
</dbReference>
<organism evidence="5">
    <name type="scientific">marine metagenome</name>
    <dbReference type="NCBI Taxonomy" id="408172"/>
    <lineage>
        <taxon>unclassified sequences</taxon>
        <taxon>metagenomes</taxon>
        <taxon>ecological metagenomes</taxon>
    </lineage>
</organism>
<dbReference type="InterPro" id="IPR006145">
    <property type="entry name" value="PsdUridine_synth_RsuA/RluA"/>
</dbReference>
<dbReference type="GO" id="GO:0005829">
    <property type="term" value="C:cytosol"/>
    <property type="evidence" value="ECO:0007669"/>
    <property type="project" value="UniProtKB-ARBA"/>
</dbReference>
<dbReference type="NCBIfam" id="TIGR00093">
    <property type="entry name" value="pseudouridine synthase"/>
    <property type="match status" value="1"/>
</dbReference>
<dbReference type="InterPro" id="IPR050343">
    <property type="entry name" value="RsuA_PseudoU_synthase"/>
</dbReference>
<accession>A0A382JU31</accession>
<dbReference type="AlphaFoldDB" id="A0A382JU31"/>
<dbReference type="EMBL" id="UINC01076259">
    <property type="protein sequence ID" value="SVC15259.1"/>
    <property type="molecule type" value="Genomic_DNA"/>
</dbReference>
<dbReference type="CDD" id="cd00165">
    <property type="entry name" value="S4"/>
    <property type="match status" value="1"/>
</dbReference>
<dbReference type="FunFam" id="3.10.290.10:FF:000003">
    <property type="entry name" value="Pseudouridine synthase"/>
    <property type="match status" value="1"/>
</dbReference>
<dbReference type="InterPro" id="IPR000748">
    <property type="entry name" value="PsdUridine_synth_RsuA/RluB/E/F"/>
</dbReference>
<dbReference type="FunFam" id="3.30.70.1560:FF:000001">
    <property type="entry name" value="Pseudouridine synthase"/>
    <property type="match status" value="1"/>
</dbReference>
<dbReference type="PANTHER" id="PTHR47683:SF2">
    <property type="entry name" value="RNA-BINDING S4 DOMAIN-CONTAINING PROTEIN"/>
    <property type="match status" value="1"/>
</dbReference>
<dbReference type="Pfam" id="PF00849">
    <property type="entry name" value="PseudoU_synth_2"/>
    <property type="match status" value="1"/>
</dbReference>
<dbReference type="Gene3D" id="3.10.290.10">
    <property type="entry name" value="RNA-binding S4 domain"/>
    <property type="match status" value="1"/>
</dbReference>
<comment type="similarity">
    <text evidence="1">Belongs to the pseudouridine synthase RsuA family.</text>
</comment>
<keyword evidence="3" id="KW-0413">Isomerase</keyword>
<dbReference type="InterPro" id="IPR002942">
    <property type="entry name" value="S4_RNA-bd"/>
</dbReference>
<dbReference type="Pfam" id="PF01479">
    <property type="entry name" value="S4"/>
    <property type="match status" value="1"/>
</dbReference>
<dbReference type="PROSITE" id="PS50889">
    <property type="entry name" value="S4"/>
    <property type="match status" value="1"/>
</dbReference>
<evidence type="ECO:0000259" key="4">
    <source>
        <dbReference type="SMART" id="SM00363"/>
    </source>
</evidence>
<dbReference type="GO" id="GO:0003723">
    <property type="term" value="F:RNA binding"/>
    <property type="evidence" value="ECO:0007669"/>
    <property type="project" value="UniProtKB-KW"/>
</dbReference>
<dbReference type="SMART" id="SM00363">
    <property type="entry name" value="S4"/>
    <property type="match status" value="1"/>
</dbReference>
<dbReference type="GO" id="GO:0009982">
    <property type="term" value="F:pseudouridine synthase activity"/>
    <property type="evidence" value="ECO:0007669"/>
    <property type="project" value="InterPro"/>
</dbReference>
<sequence>MSQAIRLQKLLSIAGVSSRRAAERLIQAGRVSVNGKVVVTLGTKADSMVDEVRVDGRRVSTSVQRRYFLLHKPRGYVTTRSDPQGRRTVLDLITRVRVYVYPVGRLDYASEGLLLLTNDGDLAARLMHPRYGVERVYEVRVRGVPTAATLVRLRRGVQIDGRYSAPALVRVLRRWRNARGSEALVAISVHEGRHRQIRKMCEAIGHPVVRLRRVQIGPLRDRRLKVGQYRELTRREINALRRAAANETKHSL</sequence>
<name>A0A382JU31_9ZZZZ</name>
<dbReference type="PROSITE" id="PS01149">
    <property type="entry name" value="PSI_RSU"/>
    <property type="match status" value="1"/>
</dbReference>
<dbReference type="Gene3D" id="3.30.70.580">
    <property type="entry name" value="Pseudouridine synthase I, catalytic domain, N-terminal subdomain"/>
    <property type="match status" value="1"/>
</dbReference>
<dbReference type="SUPFAM" id="SSF55120">
    <property type="entry name" value="Pseudouridine synthase"/>
    <property type="match status" value="1"/>
</dbReference>
<dbReference type="GO" id="GO:0006364">
    <property type="term" value="P:rRNA processing"/>
    <property type="evidence" value="ECO:0007669"/>
    <property type="project" value="UniProtKB-ARBA"/>
</dbReference>
<proteinExistence type="inferred from homology"/>
<dbReference type="InterPro" id="IPR020103">
    <property type="entry name" value="PsdUridine_synth_cat_dom_sf"/>
</dbReference>
<feature type="domain" description="RNA-binding S4" evidence="4">
    <location>
        <begin position="5"/>
        <end position="64"/>
    </location>
</feature>
<reference evidence="5" key="1">
    <citation type="submission" date="2018-05" db="EMBL/GenBank/DDBJ databases">
        <authorList>
            <person name="Lanie J.A."/>
            <person name="Ng W.-L."/>
            <person name="Kazmierczak K.M."/>
            <person name="Andrzejewski T.M."/>
            <person name="Davidsen T.M."/>
            <person name="Wayne K.J."/>
            <person name="Tettelin H."/>
            <person name="Glass J.I."/>
            <person name="Rusch D."/>
            <person name="Podicherti R."/>
            <person name="Tsui H.-C.T."/>
            <person name="Winkler M.E."/>
        </authorList>
    </citation>
    <scope>NUCLEOTIDE SEQUENCE</scope>
</reference>